<evidence type="ECO:0000256" key="12">
    <source>
        <dbReference type="SAM" id="MobiDB-lite"/>
    </source>
</evidence>
<dbReference type="Pfam" id="PF02302">
    <property type="entry name" value="PTS_IIB"/>
    <property type="match status" value="1"/>
</dbReference>
<evidence type="ECO:0000256" key="6">
    <source>
        <dbReference type="ARBA" id="ARBA00022679"/>
    </source>
</evidence>
<dbReference type="PROSITE" id="PS51104">
    <property type="entry name" value="PTS_EIIC_TYPE_2"/>
    <property type="match status" value="1"/>
</dbReference>
<dbReference type="PROSITE" id="PS51099">
    <property type="entry name" value="PTS_EIIB_TYPE_2"/>
    <property type="match status" value="1"/>
</dbReference>
<evidence type="ECO:0000259" key="14">
    <source>
        <dbReference type="PROSITE" id="PS51099"/>
    </source>
</evidence>
<dbReference type="InterPro" id="IPR050864">
    <property type="entry name" value="Bacterial_PTS_Sugar_Transport"/>
</dbReference>
<dbReference type="PANTHER" id="PTHR30505">
    <property type="entry name" value="FRUCTOSE-LIKE PERMEASE"/>
    <property type="match status" value="1"/>
</dbReference>
<name>K6VLK9_9MICO</name>
<dbReference type="GO" id="GO:0016301">
    <property type="term" value="F:kinase activity"/>
    <property type="evidence" value="ECO:0007669"/>
    <property type="project" value="UniProtKB-KW"/>
</dbReference>
<sequence>MKFVGVTSCPTGIAHTYMAAAALEQAAEQAGHQIEVETQGSAGAVRLPQKTIDEADAVIFAHELEIRDADRFAGKPTVDVGVKAAINGAAELLTRAEALVAQGSQVSEDRQDVSGKTSDSGAAEDSAATTPQPAPMSRERPSTGNQIRIWLMTGVSHMIPLVAAGGILIALGFILAQLFGGAQGPMDVTAFTLEAGKAKAPELLLQNVFDPTNGMHWAALLFTVGAAAFNFLVPILSGYIAFGIADRPGLVPGLVGGAIATMMGAGFLGGIATGFIAGFAARWVSGWPVHPHVRGVMPVVVVPLISTLLTGGAMVLLLGRPIASLMEALTSALNGMTSGNAVLLGAVLGLMMGFDLGGPVNKVAYTFATTGLTAVAASAATDAPQLKIMAAVMAAGMVAPLGMALATTVDPRQFTGPERENGRAAWLLGLSFISEGAIPFAAADPVRVIAASMAGSAVTGGLVMAFGSTLRAPHGGLWVFPLIGHGMMFVVAVAAGTAVCAATVIALKRLSRSTSSTDTPNEDTKGEPAVMAAA</sequence>
<feature type="transmembrane region" description="Helical" evidence="13">
    <location>
        <begin position="300"/>
        <end position="319"/>
    </location>
</feature>
<feature type="transmembrane region" description="Helical" evidence="13">
    <location>
        <begin position="388"/>
        <end position="409"/>
    </location>
</feature>
<dbReference type="InterPro" id="IPR036095">
    <property type="entry name" value="PTS_EIIB-like_sf"/>
</dbReference>
<dbReference type="SUPFAM" id="SSF52794">
    <property type="entry name" value="PTS system IIB component-like"/>
    <property type="match status" value="1"/>
</dbReference>
<evidence type="ECO:0000256" key="10">
    <source>
        <dbReference type="ARBA" id="ARBA00022989"/>
    </source>
</evidence>
<dbReference type="InterPro" id="IPR013011">
    <property type="entry name" value="PTS_EIIB_2"/>
</dbReference>
<keyword evidence="6 16" id="KW-0808">Transferase</keyword>
<feature type="region of interest" description="Disordered" evidence="12">
    <location>
        <begin position="512"/>
        <end position="534"/>
    </location>
</feature>
<keyword evidence="5" id="KW-0762">Sugar transport</keyword>
<feature type="transmembrane region" description="Helical" evidence="13">
    <location>
        <begin position="254"/>
        <end position="280"/>
    </location>
</feature>
<feature type="transmembrane region" description="Helical" evidence="13">
    <location>
        <begin position="482"/>
        <end position="507"/>
    </location>
</feature>
<dbReference type="Proteomes" id="UP000008495">
    <property type="component" value="Unassembled WGS sequence"/>
</dbReference>
<keyword evidence="7" id="KW-0598">Phosphotransferase system</keyword>
<dbReference type="CDD" id="cd05569">
    <property type="entry name" value="PTS_IIB_fructose"/>
    <property type="match status" value="1"/>
</dbReference>
<dbReference type="EMBL" id="BAGZ01000005">
    <property type="protein sequence ID" value="GAB77604.1"/>
    <property type="molecule type" value="Genomic_DNA"/>
</dbReference>
<keyword evidence="17" id="KW-1185">Reference proteome</keyword>
<accession>K6VLK9</accession>
<comment type="subcellular location">
    <subcellularLocation>
        <location evidence="1">Cell inner membrane</location>
        <topology evidence="1">Multi-pass membrane protein</topology>
    </subcellularLocation>
</comment>
<feature type="transmembrane region" description="Helical" evidence="13">
    <location>
        <begin position="424"/>
        <end position="442"/>
    </location>
</feature>
<keyword evidence="8 13" id="KW-0812">Transmembrane</keyword>
<keyword evidence="2" id="KW-0813">Transport</keyword>
<feature type="region of interest" description="Disordered" evidence="12">
    <location>
        <begin position="103"/>
        <end position="142"/>
    </location>
</feature>
<dbReference type="GO" id="GO:0005886">
    <property type="term" value="C:plasma membrane"/>
    <property type="evidence" value="ECO:0007669"/>
    <property type="project" value="UniProtKB-SubCell"/>
</dbReference>
<gene>
    <name evidence="16" type="ORF">AUCHE_05_05180</name>
</gene>
<dbReference type="eggNOG" id="COG1299">
    <property type="taxonomic scope" value="Bacteria"/>
</dbReference>
<dbReference type="PANTHER" id="PTHR30505:SF0">
    <property type="entry name" value="FRUCTOSE-LIKE PTS SYSTEM EIIBC COMPONENT-RELATED"/>
    <property type="match status" value="1"/>
</dbReference>
<feature type="transmembrane region" description="Helical" evidence="13">
    <location>
        <begin position="363"/>
        <end position="381"/>
    </location>
</feature>
<feature type="domain" description="PTS EIIB type-2" evidence="14">
    <location>
        <begin position="1"/>
        <end position="98"/>
    </location>
</feature>
<evidence type="ECO:0000256" key="2">
    <source>
        <dbReference type="ARBA" id="ARBA00022448"/>
    </source>
</evidence>
<evidence type="ECO:0000256" key="5">
    <source>
        <dbReference type="ARBA" id="ARBA00022597"/>
    </source>
</evidence>
<keyword evidence="9" id="KW-0418">Kinase</keyword>
<comment type="caution">
    <text evidence="16">The sequence shown here is derived from an EMBL/GenBank/DDBJ whole genome shotgun (WGS) entry which is preliminary data.</text>
</comment>
<organism evidence="16 17">
    <name type="scientific">Austwickia chelonae NBRC 105200</name>
    <dbReference type="NCBI Taxonomy" id="1184607"/>
    <lineage>
        <taxon>Bacteria</taxon>
        <taxon>Bacillati</taxon>
        <taxon>Actinomycetota</taxon>
        <taxon>Actinomycetes</taxon>
        <taxon>Micrococcales</taxon>
        <taxon>Dermatophilaceae</taxon>
        <taxon>Austwickia</taxon>
    </lineage>
</organism>
<dbReference type="AlphaFoldDB" id="K6VLK9"/>
<dbReference type="OrthoDB" id="9782569at2"/>
<evidence type="ECO:0000259" key="15">
    <source>
        <dbReference type="PROSITE" id="PS51104"/>
    </source>
</evidence>
<evidence type="ECO:0000313" key="16">
    <source>
        <dbReference type="EMBL" id="GAB77604.1"/>
    </source>
</evidence>
<feature type="domain" description="PTS EIIC type-2" evidence="15">
    <location>
        <begin position="147"/>
        <end position="517"/>
    </location>
</feature>
<keyword evidence="3" id="KW-1003">Cell membrane</keyword>
<evidence type="ECO:0000256" key="4">
    <source>
        <dbReference type="ARBA" id="ARBA00022553"/>
    </source>
</evidence>
<dbReference type="GO" id="GO:0090563">
    <property type="term" value="F:protein-phosphocysteine-sugar phosphotransferase activity"/>
    <property type="evidence" value="ECO:0007669"/>
    <property type="project" value="TreeGrafter"/>
</dbReference>
<feature type="transmembrane region" description="Helical" evidence="13">
    <location>
        <begin position="217"/>
        <end position="242"/>
    </location>
</feature>
<keyword evidence="10 13" id="KW-1133">Transmembrane helix</keyword>
<dbReference type="NCBIfam" id="TIGR01427">
    <property type="entry name" value="PTS_IIC_fructo"/>
    <property type="match status" value="1"/>
</dbReference>
<reference evidence="16 17" key="1">
    <citation type="submission" date="2012-08" db="EMBL/GenBank/DDBJ databases">
        <title>Whole genome shotgun sequence of Austwickia chelonae NBRC 105200.</title>
        <authorList>
            <person name="Yoshida I."/>
            <person name="Hosoyama A."/>
            <person name="Tsuchikane K."/>
            <person name="Katsumata H."/>
            <person name="Ando Y."/>
            <person name="Ohji S."/>
            <person name="Hamada M."/>
            <person name="Tamura T."/>
            <person name="Yamazoe A."/>
            <person name="Yamazaki S."/>
            <person name="Fujita N."/>
        </authorList>
    </citation>
    <scope>NUCLEOTIDE SEQUENCE [LARGE SCALE GENOMIC DNA]</scope>
    <source>
        <strain evidence="16 17">NBRC 105200</strain>
    </source>
</reference>
<dbReference type="InterPro" id="IPR013014">
    <property type="entry name" value="PTS_EIIC_2"/>
</dbReference>
<feature type="transmembrane region" description="Helical" evidence="13">
    <location>
        <begin position="158"/>
        <end position="179"/>
    </location>
</feature>
<dbReference type="STRING" id="100225.SAMN05421595_1442"/>
<dbReference type="InterPro" id="IPR006327">
    <property type="entry name" value="PTS_IIC_fruc"/>
</dbReference>
<dbReference type="RefSeq" id="WP_006502356.1">
    <property type="nucleotide sequence ID" value="NZ_BAGZ01000005.1"/>
</dbReference>
<evidence type="ECO:0000256" key="7">
    <source>
        <dbReference type="ARBA" id="ARBA00022683"/>
    </source>
</evidence>
<proteinExistence type="predicted"/>
<evidence type="ECO:0000256" key="1">
    <source>
        <dbReference type="ARBA" id="ARBA00004429"/>
    </source>
</evidence>
<keyword evidence="4" id="KW-0597">Phosphoprotein</keyword>
<dbReference type="eggNOG" id="COG1445">
    <property type="taxonomic scope" value="Bacteria"/>
</dbReference>
<keyword evidence="11 13" id="KW-0472">Membrane</keyword>
<evidence type="ECO:0000256" key="8">
    <source>
        <dbReference type="ARBA" id="ARBA00022692"/>
    </source>
</evidence>
<evidence type="ECO:0000256" key="3">
    <source>
        <dbReference type="ARBA" id="ARBA00022475"/>
    </source>
</evidence>
<dbReference type="InterPro" id="IPR003501">
    <property type="entry name" value="PTS_EIIB_2/3"/>
</dbReference>
<feature type="transmembrane region" description="Helical" evidence="13">
    <location>
        <begin position="331"/>
        <end position="351"/>
    </location>
</feature>
<evidence type="ECO:0000256" key="13">
    <source>
        <dbReference type="SAM" id="Phobius"/>
    </source>
</evidence>
<evidence type="ECO:0000256" key="11">
    <source>
        <dbReference type="ARBA" id="ARBA00023136"/>
    </source>
</evidence>
<dbReference type="GO" id="GO:0005351">
    <property type="term" value="F:carbohydrate:proton symporter activity"/>
    <property type="evidence" value="ECO:0007669"/>
    <property type="project" value="InterPro"/>
</dbReference>
<evidence type="ECO:0000256" key="9">
    <source>
        <dbReference type="ARBA" id="ARBA00022777"/>
    </source>
</evidence>
<dbReference type="NCBIfam" id="TIGR00829">
    <property type="entry name" value="FRU"/>
    <property type="match status" value="1"/>
</dbReference>
<feature type="transmembrane region" description="Helical" evidence="13">
    <location>
        <begin position="449"/>
        <end position="470"/>
    </location>
</feature>
<dbReference type="Gene3D" id="3.40.50.2300">
    <property type="match status" value="1"/>
</dbReference>
<dbReference type="InterPro" id="IPR003353">
    <property type="entry name" value="PTS_IIB_fruc"/>
</dbReference>
<dbReference type="GO" id="GO:0009401">
    <property type="term" value="P:phosphoenolpyruvate-dependent sugar phosphotransferase system"/>
    <property type="evidence" value="ECO:0007669"/>
    <property type="project" value="UniProtKB-KW"/>
</dbReference>
<evidence type="ECO:0000313" key="17">
    <source>
        <dbReference type="Proteomes" id="UP000008495"/>
    </source>
</evidence>
<protein>
    <submittedName>
        <fullName evidence="16">Putative phosphotransferase system enzyme IIC</fullName>
    </submittedName>
</protein>
<dbReference type="GO" id="GO:0022877">
    <property type="term" value="F:protein-N(PI)-phosphohistidine-fructose phosphotransferase system transporter activity"/>
    <property type="evidence" value="ECO:0007669"/>
    <property type="project" value="InterPro"/>
</dbReference>